<dbReference type="Pfam" id="PF03281">
    <property type="entry name" value="Mab-21"/>
    <property type="match status" value="1"/>
</dbReference>
<feature type="domain" description="Mab-21-like nucleotidyltransferase" evidence="2">
    <location>
        <begin position="201"/>
        <end position="273"/>
    </location>
</feature>
<dbReference type="PANTHER" id="PTHR10656">
    <property type="entry name" value="CELL FATE DETERMINING PROTEIN MAB21-RELATED"/>
    <property type="match status" value="1"/>
</dbReference>
<evidence type="ECO:0000259" key="3">
    <source>
        <dbReference type="Pfam" id="PF20266"/>
    </source>
</evidence>
<evidence type="ECO:0000259" key="2">
    <source>
        <dbReference type="Pfam" id="PF03281"/>
    </source>
</evidence>
<dbReference type="SUPFAM" id="SSF81301">
    <property type="entry name" value="Nucleotidyltransferase"/>
    <property type="match status" value="1"/>
</dbReference>
<evidence type="ECO:0000313" key="5">
    <source>
        <dbReference type="Proteomes" id="UP000507470"/>
    </source>
</evidence>
<keyword evidence="5" id="KW-1185">Reference proteome</keyword>
<dbReference type="EMBL" id="CACVKT020001611">
    <property type="protein sequence ID" value="CAC5369766.1"/>
    <property type="molecule type" value="Genomic_DNA"/>
</dbReference>
<dbReference type="Proteomes" id="UP000507470">
    <property type="component" value="Unassembled WGS sequence"/>
</dbReference>
<evidence type="ECO:0000256" key="1">
    <source>
        <dbReference type="ARBA" id="ARBA00008307"/>
    </source>
</evidence>
<dbReference type="InterPro" id="IPR046903">
    <property type="entry name" value="Mab-21-like_nuc_Trfase"/>
</dbReference>
<protein>
    <submittedName>
        <fullName evidence="4">Uncharacterized protein</fullName>
    </submittedName>
</protein>
<organism evidence="4 5">
    <name type="scientific">Mytilus coruscus</name>
    <name type="common">Sea mussel</name>
    <dbReference type="NCBI Taxonomy" id="42192"/>
    <lineage>
        <taxon>Eukaryota</taxon>
        <taxon>Metazoa</taxon>
        <taxon>Spiralia</taxon>
        <taxon>Lophotrochozoa</taxon>
        <taxon>Mollusca</taxon>
        <taxon>Bivalvia</taxon>
        <taxon>Autobranchia</taxon>
        <taxon>Pteriomorphia</taxon>
        <taxon>Mytilida</taxon>
        <taxon>Mytiloidea</taxon>
        <taxon>Mytilidae</taxon>
        <taxon>Mytilinae</taxon>
        <taxon>Mytilus</taxon>
    </lineage>
</organism>
<name>A0A6J8AKP8_MYTCO</name>
<sequence length="733" mass="86016">MLFTKVDITGYESCIHTGMEISYNDSFVEMELSSETLESNFSLELFNFICKIVGSEKDVRARRIFFKVLDHALQYSPEWRVVTSGSKAEGLDLPGSDLDIMYINQVDTVYNAKSEVPSDLPYALYFDFENTPPGYVHIKLHQNNRSGMQTQHMYSDNMLLSNGHYKRLIQSMYIDKDIYDASMFYTEIHGPCSSSICGSYDFLSTYECHSWPKNAAEWITRPRSYQWPPTELIEDIVRDNVLLAPIGSKSNNKKENPYEWRMSFSIAEKMLVHSFNHTQILCYALLKYTLKEVFHRKIKGTMCSYFMKTVLFWMIEESQIYQWQPNRLFECFQACIKRLVYFVQNNVLPNYFIPHNNLIEGKIDVQKKTLLLSILQTFVTNGKHSFRQIQTFSSFFDQGEAPLSSELFSSKYSNVDSTIYPILHYMHGIGFGGSKTIYQPIYCIMSHRKCKLLKQICFIWFSKLCGSLLKHYSFMICRDNKTTLQNQKYNKMFFSDYKKCLWYSVLGSFSDSYTGWLLLAEFFFQCKQREKALQIIQLCQIKSSNDHQILTPDLKPSKRSKILQKIGKNFVQRYTHSCSDLFYLTPKAKPHLMFYHEDVPFPGPDRDIIIVNPQIRMYYLRFLCHHYLGNNIEKWKALRLLNEFILQCKSSQEYMNSLMHLLQANLIANTIQSFALTDIFHHNCKLQFMYKDCCFKQLKPCLRAATNMTREERDSLPPLLKKCLSSISDFLNI</sequence>
<dbReference type="PANTHER" id="PTHR10656:SF69">
    <property type="entry name" value="MAB-21-LIKE HHH_H2TH-LIKE DOMAIN-CONTAINING PROTEIN"/>
    <property type="match status" value="1"/>
</dbReference>
<dbReference type="AlphaFoldDB" id="A0A6J8AKP8"/>
<dbReference type="Gene3D" id="1.10.1410.40">
    <property type="match status" value="1"/>
</dbReference>
<gene>
    <name evidence="4" type="ORF">MCOR_8847</name>
</gene>
<dbReference type="Pfam" id="PF20266">
    <property type="entry name" value="Mab-21_C"/>
    <property type="match status" value="1"/>
</dbReference>
<feature type="domain" description="Mab-21-like HhH/H2TH-like" evidence="3">
    <location>
        <begin position="282"/>
        <end position="368"/>
    </location>
</feature>
<dbReference type="InterPro" id="IPR046906">
    <property type="entry name" value="Mab-21_HhH/H2TH-like"/>
</dbReference>
<dbReference type="InterPro" id="IPR024810">
    <property type="entry name" value="MAB21L/cGLR"/>
</dbReference>
<dbReference type="SMART" id="SM01265">
    <property type="entry name" value="Mab-21"/>
    <property type="match status" value="1"/>
</dbReference>
<reference evidence="4 5" key="1">
    <citation type="submission" date="2020-06" db="EMBL/GenBank/DDBJ databases">
        <authorList>
            <person name="Li R."/>
            <person name="Bekaert M."/>
        </authorList>
    </citation>
    <scope>NUCLEOTIDE SEQUENCE [LARGE SCALE GENOMIC DNA]</scope>
    <source>
        <strain evidence="5">wild</strain>
    </source>
</reference>
<evidence type="ECO:0000313" key="4">
    <source>
        <dbReference type="EMBL" id="CAC5369766.1"/>
    </source>
</evidence>
<dbReference type="OrthoDB" id="6055041at2759"/>
<dbReference type="InterPro" id="IPR043519">
    <property type="entry name" value="NT_sf"/>
</dbReference>
<accession>A0A6J8AKP8</accession>
<proteinExistence type="inferred from homology"/>
<comment type="similarity">
    <text evidence="1">Belongs to the mab-21 family.</text>
</comment>